<sequence>MEKVSFKNRLAFRIPLQVVALAVSIIVMICIILGVFLSNSKQQSVQNEINYLAQNNAYRVTAYLDNMLTTSNSLSYAINKYRNSDPKITDKLIRDTLGHSVDDSRIFGTFVAFEPNALIPNTPQGLSYYSYIEDGKKKLEVMNDYDTYNNEDYYTATKKTLKPHLTEPYSFKLESGETVWLVTISCPILDDSGKFIGVTNTDILSNTINSLHYNMGEYKTSANYILTDDRNYVSNTADRKLAGTKYKEQKDDNLLKVTQALNLEGIENHWISTFTVKKSEALGEVTTILILIIITGIIGIIILSLLITLLIKKSLRPVDSIVELSANMGNGNLHSDITVSSQDELGKLAEISKKTSRNLSGYIQEISDVLNKLSNGNLKIDVTRDYVGDFAPIKQAMLKIIDFLNHTFSEIETAASQVSVGAGEIANGSQTLAEGATEQASSVEKLSESMNSISEQVKKNAEHANNAKTLSNDTQEELDDGQQTIEKMTGAMEDIRNYSNKITQIIKTIDDIAFQTNILALNAAVEAARAGAAGKGFAVVADEVRNLAGKSAEAAKQTTLLIEGSVKAVENGTVTALKTAELLNRIIEKSQNVNDVVTQIAFATNQQADAISNIESSISQITSVVQMNSATAEESSAAAEELSAQAKTLHEKVSMFQLKN</sequence>
<dbReference type="InterPro" id="IPR004089">
    <property type="entry name" value="MCPsignal_dom"/>
</dbReference>
<keyword evidence="1" id="KW-0145">Chemotaxis</keyword>
<gene>
    <name evidence="8" type="ORF">OUY18_01675</name>
</gene>
<keyword evidence="3" id="KW-0807">Transducer</keyword>
<evidence type="ECO:0000256" key="1">
    <source>
        <dbReference type="ARBA" id="ARBA00022500"/>
    </source>
</evidence>
<dbReference type="CDD" id="cd06225">
    <property type="entry name" value="HAMP"/>
    <property type="match status" value="1"/>
</dbReference>
<evidence type="ECO:0000313" key="9">
    <source>
        <dbReference type="Proteomes" id="UP001082703"/>
    </source>
</evidence>
<evidence type="ECO:0000256" key="5">
    <source>
        <dbReference type="SAM" id="Phobius"/>
    </source>
</evidence>
<dbReference type="InterPro" id="IPR051310">
    <property type="entry name" value="MCP_chemotaxis"/>
</dbReference>
<keyword evidence="5" id="KW-1133">Transmembrane helix</keyword>
<dbReference type="SMART" id="SM00283">
    <property type="entry name" value="MA"/>
    <property type="match status" value="1"/>
</dbReference>
<comment type="caution">
    <text evidence="8">The sequence shown here is derived from an EMBL/GenBank/DDBJ whole genome shotgun (WGS) entry which is preliminary data.</text>
</comment>
<dbReference type="PANTHER" id="PTHR43531:SF11">
    <property type="entry name" value="METHYL-ACCEPTING CHEMOTAXIS PROTEIN 3"/>
    <property type="match status" value="1"/>
</dbReference>
<dbReference type="SMART" id="SM00304">
    <property type="entry name" value="HAMP"/>
    <property type="match status" value="2"/>
</dbReference>
<dbReference type="Gene3D" id="3.30.450.20">
    <property type="entry name" value="PAS domain"/>
    <property type="match status" value="1"/>
</dbReference>
<dbReference type="Proteomes" id="UP001082703">
    <property type="component" value="Unassembled WGS sequence"/>
</dbReference>
<feature type="transmembrane region" description="Helical" evidence="5">
    <location>
        <begin position="288"/>
        <end position="311"/>
    </location>
</feature>
<dbReference type="EMBL" id="JAPOHA010000002">
    <property type="protein sequence ID" value="MCY1712965.1"/>
    <property type="molecule type" value="Genomic_DNA"/>
</dbReference>
<dbReference type="Pfam" id="PF00672">
    <property type="entry name" value="HAMP"/>
    <property type="match status" value="1"/>
</dbReference>
<feature type="transmembrane region" description="Helical" evidence="5">
    <location>
        <begin position="12"/>
        <end position="37"/>
    </location>
</feature>
<dbReference type="Pfam" id="PF18947">
    <property type="entry name" value="HAMP_2"/>
    <property type="match status" value="1"/>
</dbReference>
<dbReference type="PROSITE" id="PS50111">
    <property type="entry name" value="CHEMOTAXIS_TRANSDUC_2"/>
    <property type="match status" value="1"/>
</dbReference>
<evidence type="ECO:0000256" key="2">
    <source>
        <dbReference type="ARBA" id="ARBA00029447"/>
    </source>
</evidence>
<dbReference type="Pfam" id="PF00015">
    <property type="entry name" value="MCPsignal"/>
    <property type="match status" value="1"/>
</dbReference>
<dbReference type="Gene3D" id="6.10.340.10">
    <property type="match status" value="1"/>
</dbReference>
<evidence type="ECO:0000259" key="7">
    <source>
        <dbReference type="PROSITE" id="PS50885"/>
    </source>
</evidence>
<evidence type="ECO:0000256" key="4">
    <source>
        <dbReference type="SAM" id="MobiDB-lite"/>
    </source>
</evidence>
<dbReference type="InterPro" id="IPR004090">
    <property type="entry name" value="Chemotax_Me-accpt_rcpt"/>
</dbReference>
<dbReference type="SUPFAM" id="SSF58104">
    <property type="entry name" value="Methyl-accepting chemotaxis protein (MCP) signaling domain"/>
    <property type="match status" value="1"/>
</dbReference>
<keyword evidence="5" id="KW-0812">Transmembrane</keyword>
<dbReference type="PANTHER" id="PTHR43531">
    <property type="entry name" value="PROTEIN ICFG"/>
    <property type="match status" value="1"/>
</dbReference>
<keyword evidence="9" id="KW-1185">Reference proteome</keyword>
<evidence type="ECO:0000256" key="3">
    <source>
        <dbReference type="PROSITE-ProRule" id="PRU00284"/>
    </source>
</evidence>
<dbReference type="PROSITE" id="PS50885">
    <property type="entry name" value="HAMP"/>
    <property type="match status" value="1"/>
</dbReference>
<dbReference type="CDD" id="cd12913">
    <property type="entry name" value="PDC1_MCP_like"/>
    <property type="match status" value="1"/>
</dbReference>
<feature type="domain" description="Methyl-accepting transducer" evidence="6">
    <location>
        <begin position="414"/>
        <end position="643"/>
    </location>
</feature>
<accession>A0ABT4BQ50</accession>
<organism evidence="8 9">
    <name type="scientific">Caproiciproducens galactitolivorans</name>
    <dbReference type="NCBI Taxonomy" id="642589"/>
    <lineage>
        <taxon>Bacteria</taxon>
        <taxon>Bacillati</taxon>
        <taxon>Bacillota</taxon>
        <taxon>Clostridia</taxon>
        <taxon>Eubacteriales</taxon>
        <taxon>Acutalibacteraceae</taxon>
        <taxon>Caproiciproducens</taxon>
    </lineage>
</organism>
<evidence type="ECO:0000313" key="8">
    <source>
        <dbReference type="EMBL" id="MCY1712965.1"/>
    </source>
</evidence>
<reference evidence="8 9" key="1">
    <citation type="submission" date="2022-11" db="EMBL/GenBank/DDBJ databases">
        <authorList>
            <person name="Caiyu Z."/>
        </authorList>
    </citation>
    <scope>NUCLEOTIDE SEQUENCE [LARGE SCALE GENOMIC DNA]</scope>
    <source>
        <strain evidence="8 9">YR-4</strain>
    </source>
</reference>
<feature type="domain" description="HAMP" evidence="7">
    <location>
        <begin position="312"/>
        <end position="364"/>
    </location>
</feature>
<keyword evidence="5" id="KW-0472">Membrane</keyword>
<dbReference type="Gene3D" id="1.10.287.950">
    <property type="entry name" value="Methyl-accepting chemotaxis protein"/>
    <property type="match status" value="1"/>
</dbReference>
<dbReference type="PRINTS" id="PR00260">
    <property type="entry name" value="CHEMTRNSDUCR"/>
</dbReference>
<comment type="similarity">
    <text evidence="2">Belongs to the methyl-accepting chemotaxis (MCP) protein family.</text>
</comment>
<dbReference type="InterPro" id="IPR003660">
    <property type="entry name" value="HAMP_dom"/>
</dbReference>
<dbReference type="RefSeq" id="WP_268056977.1">
    <property type="nucleotide sequence ID" value="NZ_JAPOHA010000002.1"/>
</dbReference>
<evidence type="ECO:0000259" key="6">
    <source>
        <dbReference type="PROSITE" id="PS50111"/>
    </source>
</evidence>
<protein>
    <submittedName>
        <fullName evidence="8">Methyl-accepting chemotaxis protein</fullName>
    </submittedName>
</protein>
<name>A0ABT4BQ50_9FIRM</name>
<proteinExistence type="inferred from homology"/>
<dbReference type="Pfam" id="PF22673">
    <property type="entry name" value="MCP-like_PDC_1"/>
    <property type="match status" value="1"/>
</dbReference>
<feature type="region of interest" description="Disordered" evidence="4">
    <location>
        <begin position="460"/>
        <end position="479"/>
    </location>
</feature>